<dbReference type="SUPFAM" id="SSF144232">
    <property type="entry name" value="HIT/MYND zinc finger-like"/>
    <property type="match status" value="1"/>
</dbReference>
<dbReference type="PROSITE" id="PS50865">
    <property type="entry name" value="ZF_MYND_2"/>
    <property type="match status" value="1"/>
</dbReference>
<dbReference type="EMBL" id="JAZHXI010000001">
    <property type="protein sequence ID" value="KAL2075875.1"/>
    <property type="molecule type" value="Genomic_DNA"/>
</dbReference>
<dbReference type="Gene3D" id="2.170.270.10">
    <property type="entry name" value="SET domain"/>
    <property type="match status" value="1"/>
</dbReference>
<protein>
    <recommendedName>
        <fullName evidence="5">MYND-type domain-containing protein</fullName>
    </recommendedName>
</protein>
<comment type="caution">
    <text evidence="6">The sequence shown here is derived from an EMBL/GenBank/DDBJ whole genome shotgun (WGS) entry which is preliminary data.</text>
</comment>
<dbReference type="SUPFAM" id="SSF82199">
    <property type="entry name" value="SET domain"/>
    <property type="match status" value="1"/>
</dbReference>
<evidence type="ECO:0000259" key="5">
    <source>
        <dbReference type="PROSITE" id="PS50865"/>
    </source>
</evidence>
<evidence type="ECO:0000256" key="1">
    <source>
        <dbReference type="ARBA" id="ARBA00022723"/>
    </source>
</evidence>
<dbReference type="InterPro" id="IPR001214">
    <property type="entry name" value="SET_dom"/>
</dbReference>
<dbReference type="Gene3D" id="6.10.140.2220">
    <property type="match status" value="1"/>
</dbReference>
<dbReference type="Proteomes" id="UP001595075">
    <property type="component" value="Unassembled WGS sequence"/>
</dbReference>
<dbReference type="PANTHER" id="PTHR12197:SF251">
    <property type="entry name" value="EG:BACR7C10.4 PROTEIN"/>
    <property type="match status" value="1"/>
</dbReference>
<name>A0ABR4D1C5_9HELO</name>
<keyword evidence="7" id="KW-1185">Reference proteome</keyword>
<keyword evidence="1" id="KW-0479">Metal-binding</keyword>
<dbReference type="InterPro" id="IPR002893">
    <property type="entry name" value="Znf_MYND"/>
</dbReference>
<evidence type="ECO:0000256" key="2">
    <source>
        <dbReference type="ARBA" id="ARBA00022771"/>
    </source>
</evidence>
<gene>
    <name evidence="6" type="ORF">VTL71DRAFT_818</name>
</gene>
<evidence type="ECO:0000256" key="3">
    <source>
        <dbReference type="ARBA" id="ARBA00022833"/>
    </source>
</evidence>
<reference evidence="6 7" key="1">
    <citation type="journal article" date="2024" name="Commun. Biol.">
        <title>Comparative genomic analysis of thermophilic fungi reveals convergent evolutionary adaptations and gene losses.</title>
        <authorList>
            <person name="Steindorff A.S."/>
            <person name="Aguilar-Pontes M.V."/>
            <person name="Robinson A.J."/>
            <person name="Andreopoulos B."/>
            <person name="LaButti K."/>
            <person name="Kuo A."/>
            <person name="Mondo S."/>
            <person name="Riley R."/>
            <person name="Otillar R."/>
            <person name="Haridas S."/>
            <person name="Lipzen A."/>
            <person name="Grimwood J."/>
            <person name="Schmutz J."/>
            <person name="Clum A."/>
            <person name="Reid I.D."/>
            <person name="Moisan M.C."/>
            <person name="Butler G."/>
            <person name="Nguyen T.T.M."/>
            <person name="Dewar K."/>
            <person name="Conant G."/>
            <person name="Drula E."/>
            <person name="Henrissat B."/>
            <person name="Hansel C."/>
            <person name="Singer S."/>
            <person name="Hutchinson M.I."/>
            <person name="de Vries R.P."/>
            <person name="Natvig D.O."/>
            <person name="Powell A.J."/>
            <person name="Tsang A."/>
            <person name="Grigoriev I.V."/>
        </authorList>
    </citation>
    <scope>NUCLEOTIDE SEQUENCE [LARGE SCALE GENOMIC DNA]</scope>
    <source>
        <strain evidence="6 7">CBS 494.80</strain>
    </source>
</reference>
<evidence type="ECO:0000313" key="7">
    <source>
        <dbReference type="Proteomes" id="UP001595075"/>
    </source>
</evidence>
<dbReference type="Gene3D" id="1.10.220.160">
    <property type="match status" value="1"/>
</dbReference>
<proteinExistence type="predicted"/>
<evidence type="ECO:0000256" key="4">
    <source>
        <dbReference type="PROSITE-ProRule" id="PRU00134"/>
    </source>
</evidence>
<dbReference type="Pfam" id="PF00856">
    <property type="entry name" value="SET"/>
    <property type="match status" value="1"/>
</dbReference>
<sequence length="549" mass="61390">MASPYEQLRALHVTAGNNIMVSPPDHPPGPSSVAGILNTTIPSRVTPAVALEKKASEDGKRLQLVANENIAAGDLIYSIKSPLLNIVGNGEESLRITCDNCFAKRDEPGPSKTGVFVSTVPRDDVKLLACGGCKVLKYCNKKCQKAAWTNHHKHECKIISDVKTAAELGPDGKPIVYHHQFRCMARLLLLHHNEEKMLGEHRKQFAEATRSLVDVLDKYIKSGISRITLLSLACAMDQCEVAIKLPLIKDSNRMCDPLLESTLAMGGTCFDPFLSLIEHSCEPNTWIVHEGKKLRVRAMCDITADTVLKSRYIEHTASDYELTRPALDELYHIRCACSMCKKAETALHGTPKAIALKTNIDKYFASTPSMATADDIREAENAIKDMLDAGFGYNVIPMRSLHQRLVKGHLNKMDYAKALKICLRQYYLVEPNHIPLLTPSERLNTMFLLISCIGQKHLLPHLKYKYVLETKKWFGADSKVTQFEQAIFDELVENIKRMAAAKGFLFLNHVVLAESEVERETFVKDIYELLNSWWFHDSGFAIPTGVTVS</sequence>
<dbReference type="Pfam" id="PF01753">
    <property type="entry name" value="zf-MYND"/>
    <property type="match status" value="1"/>
</dbReference>
<dbReference type="InterPro" id="IPR050869">
    <property type="entry name" value="H3K4_H4K5_MeTrfase"/>
</dbReference>
<dbReference type="InterPro" id="IPR046341">
    <property type="entry name" value="SET_dom_sf"/>
</dbReference>
<organism evidence="6 7">
    <name type="scientific">Oculimacula yallundae</name>
    <dbReference type="NCBI Taxonomy" id="86028"/>
    <lineage>
        <taxon>Eukaryota</taxon>
        <taxon>Fungi</taxon>
        <taxon>Dikarya</taxon>
        <taxon>Ascomycota</taxon>
        <taxon>Pezizomycotina</taxon>
        <taxon>Leotiomycetes</taxon>
        <taxon>Helotiales</taxon>
        <taxon>Ploettnerulaceae</taxon>
        <taxon>Oculimacula</taxon>
    </lineage>
</organism>
<keyword evidence="3" id="KW-0862">Zinc</keyword>
<evidence type="ECO:0000313" key="6">
    <source>
        <dbReference type="EMBL" id="KAL2075875.1"/>
    </source>
</evidence>
<dbReference type="PANTHER" id="PTHR12197">
    <property type="entry name" value="HISTONE-LYSINE N-METHYLTRANSFERASE SMYD"/>
    <property type="match status" value="1"/>
</dbReference>
<feature type="domain" description="MYND-type" evidence="5">
    <location>
        <begin position="98"/>
        <end position="156"/>
    </location>
</feature>
<accession>A0ABR4D1C5</accession>
<keyword evidence="2 4" id="KW-0863">Zinc-finger</keyword>